<dbReference type="Gene3D" id="1.10.760.10">
    <property type="entry name" value="Cytochrome c-like domain"/>
    <property type="match status" value="1"/>
</dbReference>
<dbReference type="RefSeq" id="WP_067982127.1">
    <property type="nucleotide sequence ID" value="NZ_CAXBCE010000001.1"/>
</dbReference>
<dbReference type="PROSITE" id="PS51007">
    <property type="entry name" value="CYTC"/>
    <property type="match status" value="1"/>
</dbReference>
<evidence type="ECO:0000256" key="4">
    <source>
        <dbReference type="PROSITE-ProRule" id="PRU00433"/>
    </source>
</evidence>
<evidence type="ECO:0000256" key="1">
    <source>
        <dbReference type="ARBA" id="ARBA00022617"/>
    </source>
</evidence>
<dbReference type="Pfam" id="PF13442">
    <property type="entry name" value="Cytochrome_CBB3"/>
    <property type="match status" value="1"/>
</dbReference>
<dbReference type="SUPFAM" id="SSF46626">
    <property type="entry name" value="Cytochrome c"/>
    <property type="match status" value="1"/>
</dbReference>
<dbReference type="Proteomes" id="UP001449225">
    <property type="component" value="Unassembled WGS sequence"/>
</dbReference>
<sequence>MQKLLKTKLAILILMSIVSTAWGFGVEGLQQQEGTSEEDLAALAEKHIGNPDSIATGRQLFGNTCLFCHGPDGKGARAPSLVTGPYRPGGGNTPEYMYSVVMQGRPGTIMASFKESHTDDEIWQILAFLRDRSAAIAAEK</sequence>
<keyword evidence="2 4" id="KW-0479">Metal-binding</keyword>
<gene>
    <name evidence="6" type="ORF">WNY58_08135</name>
</gene>
<evidence type="ECO:0000313" key="7">
    <source>
        <dbReference type="Proteomes" id="UP001449225"/>
    </source>
</evidence>
<evidence type="ECO:0000313" key="6">
    <source>
        <dbReference type="EMBL" id="MEM5536357.1"/>
    </source>
</evidence>
<organism evidence="6 7">
    <name type="scientific">Neptuniibacter pectenicola</name>
    <dbReference type="NCBI Taxonomy" id="1806669"/>
    <lineage>
        <taxon>Bacteria</taxon>
        <taxon>Pseudomonadati</taxon>
        <taxon>Pseudomonadota</taxon>
        <taxon>Gammaproteobacteria</taxon>
        <taxon>Oceanospirillales</taxon>
        <taxon>Oceanospirillaceae</taxon>
        <taxon>Neptuniibacter</taxon>
    </lineage>
</organism>
<keyword evidence="3 4" id="KW-0408">Iron</keyword>
<dbReference type="InterPro" id="IPR009056">
    <property type="entry name" value="Cyt_c-like_dom"/>
</dbReference>
<proteinExistence type="predicted"/>
<keyword evidence="7" id="KW-1185">Reference proteome</keyword>
<reference evidence="6 7" key="1">
    <citation type="submission" date="2024-03" db="EMBL/GenBank/DDBJ databases">
        <title>Community enrichment and isolation of bacterial strains for fucoidan degradation.</title>
        <authorList>
            <person name="Sichert A."/>
        </authorList>
    </citation>
    <scope>NUCLEOTIDE SEQUENCE [LARGE SCALE GENOMIC DNA]</scope>
    <source>
        <strain evidence="6 7">AS76</strain>
    </source>
</reference>
<accession>A0ABU9TRK1</accession>
<dbReference type="InterPro" id="IPR036909">
    <property type="entry name" value="Cyt_c-like_dom_sf"/>
</dbReference>
<evidence type="ECO:0000256" key="2">
    <source>
        <dbReference type="ARBA" id="ARBA00022723"/>
    </source>
</evidence>
<protein>
    <submittedName>
        <fullName evidence="6">Cytochrome c</fullName>
    </submittedName>
</protein>
<dbReference type="EMBL" id="JBBMRA010000006">
    <property type="protein sequence ID" value="MEM5536357.1"/>
    <property type="molecule type" value="Genomic_DNA"/>
</dbReference>
<comment type="caution">
    <text evidence="6">The sequence shown here is derived from an EMBL/GenBank/DDBJ whole genome shotgun (WGS) entry which is preliminary data.</text>
</comment>
<evidence type="ECO:0000256" key="3">
    <source>
        <dbReference type="ARBA" id="ARBA00023004"/>
    </source>
</evidence>
<feature type="domain" description="Cytochrome c" evidence="5">
    <location>
        <begin position="52"/>
        <end position="133"/>
    </location>
</feature>
<keyword evidence="1 4" id="KW-0349">Heme</keyword>
<evidence type="ECO:0000259" key="5">
    <source>
        <dbReference type="PROSITE" id="PS51007"/>
    </source>
</evidence>
<name>A0ABU9TRK1_9GAMM</name>